<reference evidence="1" key="2">
    <citation type="submission" date="2020-09" db="EMBL/GenBank/DDBJ databases">
        <authorList>
            <person name="Sun Q."/>
            <person name="Zhou Y."/>
        </authorList>
    </citation>
    <scope>NUCLEOTIDE SEQUENCE</scope>
    <source>
        <strain evidence="1">CGMCC 1.8984</strain>
    </source>
</reference>
<dbReference type="Proteomes" id="UP000636956">
    <property type="component" value="Unassembled WGS sequence"/>
</dbReference>
<proteinExistence type="predicted"/>
<organism evidence="1 2">
    <name type="scientific">Agromyces bauzanensis</name>
    <dbReference type="NCBI Taxonomy" id="1308924"/>
    <lineage>
        <taxon>Bacteria</taxon>
        <taxon>Bacillati</taxon>
        <taxon>Actinomycetota</taxon>
        <taxon>Actinomycetes</taxon>
        <taxon>Micrococcales</taxon>
        <taxon>Microbacteriaceae</taxon>
        <taxon>Agromyces</taxon>
    </lineage>
</organism>
<dbReference type="EMBL" id="BMMD01000006">
    <property type="protein sequence ID" value="GGJ76681.1"/>
    <property type="molecule type" value="Genomic_DNA"/>
</dbReference>
<evidence type="ECO:0000313" key="1">
    <source>
        <dbReference type="EMBL" id="GGJ76681.1"/>
    </source>
</evidence>
<protein>
    <submittedName>
        <fullName evidence="1">Uncharacterized protein</fullName>
    </submittedName>
</protein>
<reference evidence="1" key="1">
    <citation type="journal article" date="2014" name="Int. J. Syst. Evol. Microbiol.">
        <title>Complete genome sequence of Corynebacterium casei LMG S-19264T (=DSM 44701T), isolated from a smear-ripened cheese.</title>
        <authorList>
            <consortium name="US DOE Joint Genome Institute (JGI-PGF)"/>
            <person name="Walter F."/>
            <person name="Albersmeier A."/>
            <person name="Kalinowski J."/>
            <person name="Ruckert C."/>
        </authorList>
    </citation>
    <scope>NUCLEOTIDE SEQUENCE</scope>
    <source>
        <strain evidence="1">CGMCC 1.8984</strain>
    </source>
</reference>
<name>A0A917PGQ8_9MICO</name>
<accession>A0A917PGQ8</accession>
<evidence type="ECO:0000313" key="2">
    <source>
        <dbReference type="Proteomes" id="UP000636956"/>
    </source>
</evidence>
<comment type="caution">
    <text evidence="1">The sequence shown here is derived from an EMBL/GenBank/DDBJ whole genome shotgun (WGS) entry which is preliminary data.</text>
</comment>
<sequence length="87" mass="9809">MVIPEFWLVLHGRKLPRLVATVSAYPDVERLRWAKYPESAVYGVPVVAPLFEVRASSVRDFPKDADCLVRVLSGFGSDGYRHLFGCE</sequence>
<gene>
    <name evidence="1" type="ORF">GCM10011372_13670</name>
</gene>
<keyword evidence="2" id="KW-1185">Reference proteome</keyword>
<dbReference type="AlphaFoldDB" id="A0A917PGQ8"/>